<evidence type="ECO:0000256" key="4">
    <source>
        <dbReference type="ARBA" id="ARBA00023136"/>
    </source>
</evidence>
<keyword evidence="8" id="KW-1185">Reference proteome</keyword>
<dbReference type="RefSeq" id="WP_124091137.1">
    <property type="nucleotide sequence ID" value="NZ_CBCRYA010000003.1"/>
</dbReference>
<evidence type="ECO:0000256" key="5">
    <source>
        <dbReference type="SAM" id="Phobius"/>
    </source>
</evidence>
<dbReference type="InterPro" id="IPR011701">
    <property type="entry name" value="MFS"/>
</dbReference>
<evidence type="ECO:0000256" key="3">
    <source>
        <dbReference type="ARBA" id="ARBA00022989"/>
    </source>
</evidence>
<keyword evidence="3 5" id="KW-1133">Transmembrane helix</keyword>
<dbReference type="GO" id="GO:0022857">
    <property type="term" value="F:transmembrane transporter activity"/>
    <property type="evidence" value="ECO:0007669"/>
    <property type="project" value="InterPro"/>
</dbReference>
<feature type="transmembrane region" description="Helical" evidence="5">
    <location>
        <begin position="238"/>
        <end position="258"/>
    </location>
</feature>
<dbReference type="Proteomes" id="UP000280861">
    <property type="component" value="Unassembled WGS sequence"/>
</dbReference>
<dbReference type="InterPro" id="IPR053160">
    <property type="entry name" value="MFS_DHA3_Transporter"/>
</dbReference>
<dbReference type="OrthoDB" id="3513479at2"/>
<sequence>MQGTVPNDVECTVNPEAQKIQRVYLTLTLGNTLAASFIWGINTLFLLDAGLSNFEAFAANAFYTAGMVLFEVPTGVVADSWGRRASFLLGTVTLAVTTFLYYLLWQLSAPFWWWAAASVLLGLGFTFFSGAVEAWLVDALAFAKYDGGLEAVLGKGQMVSGIAMLAGSVAGGVIAQATNLGVPFLLRAGILLAMFIVAFRLMHDVGFVPERSPHPLQATRAVLRASIDGGLKNPPIRYMMLAAPFTQGVSFYVFYALQPYLLELFGDPRAYAIAGLAAAIVAGSNVLGGWLAPKVRSMVRRRTTVLIVSNVVSAAVLVVLMFTPEFWLALVLLSVWAVVGSAGTPVRQAYLNDMIASRQRATVLSFDSLMGSAGGVVVQPALGRTADLFGYSASLAVGGAVQLLAVPFILLSRRQRAQADQGTEQS</sequence>
<dbReference type="AlphaFoldDB" id="A0A3P5WR72"/>
<evidence type="ECO:0000256" key="2">
    <source>
        <dbReference type="ARBA" id="ARBA00022692"/>
    </source>
</evidence>
<dbReference type="PANTHER" id="PTHR23530:SF1">
    <property type="entry name" value="PERMEASE, MAJOR FACILITATOR SUPERFAMILY-RELATED"/>
    <property type="match status" value="1"/>
</dbReference>
<feature type="transmembrane region" description="Helical" evidence="5">
    <location>
        <begin position="388"/>
        <end position="411"/>
    </location>
</feature>
<dbReference type="InterPro" id="IPR036259">
    <property type="entry name" value="MFS_trans_sf"/>
</dbReference>
<feature type="transmembrane region" description="Helical" evidence="5">
    <location>
        <begin position="158"/>
        <end position="178"/>
    </location>
</feature>
<feature type="transmembrane region" description="Helical" evidence="5">
    <location>
        <begin position="57"/>
        <end position="78"/>
    </location>
</feature>
<dbReference type="Gene3D" id="1.20.1250.20">
    <property type="entry name" value="MFS general substrate transporter like domains"/>
    <property type="match status" value="1"/>
</dbReference>
<dbReference type="PROSITE" id="PS50850">
    <property type="entry name" value="MFS"/>
    <property type="match status" value="1"/>
</dbReference>
<keyword evidence="4 5" id="KW-0472">Membrane</keyword>
<evidence type="ECO:0000256" key="1">
    <source>
        <dbReference type="ARBA" id="ARBA00004651"/>
    </source>
</evidence>
<proteinExistence type="predicted"/>
<dbReference type="Pfam" id="PF07690">
    <property type="entry name" value="MFS_1"/>
    <property type="match status" value="2"/>
</dbReference>
<reference evidence="7 8" key="1">
    <citation type="submission" date="2018-11" db="EMBL/GenBank/DDBJ databases">
        <authorList>
            <person name="Criscuolo A."/>
        </authorList>
    </citation>
    <scope>NUCLEOTIDE SEQUENCE [LARGE SCALE GENOMIC DNA]</scope>
    <source>
        <strain evidence="7">AT11b</strain>
    </source>
</reference>
<feature type="transmembrane region" description="Helical" evidence="5">
    <location>
        <begin position="270"/>
        <end position="292"/>
    </location>
</feature>
<dbReference type="SUPFAM" id="SSF103473">
    <property type="entry name" value="MFS general substrate transporter"/>
    <property type="match status" value="1"/>
</dbReference>
<evidence type="ECO:0000259" key="6">
    <source>
        <dbReference type="PROSITE" id="PS50850"/>
    </source>
</evidence>
<comment type="subcellular location">
    <subcellularLocation>
        <location evidence="1">Cell membrane</location>
        <topology evidence="1">Multi-pass membrane protein</topology>
    </subcellularLocation>
</comment>
<evidence type="ECO:0000313" key="7">
    <source>
        <dbReference type="EMBL" id="VDC23612.1"/>
    </source>
</evidence>
<accession>A0A3P5WR72</accession>
<evidence type="ECO:0000313" key="8">
    <source>
        <dbReference type="Proteomes" id="UP000280861"/>
    </source>
</evidence>
<dbReference type="InterPro" id="IPR005829">
    <property type="entry name" value="Sugar_transporter_CS"/>
</dbReference>
<name>A0A3P5WR72_9MICC</name>
<feature type="transmembrane region" description="Helical" evidence="5">
    <location>
        <begin position="111"/>
        <end position="137"/>
    </location>
</feature>
<gene>
    <name evidence="7" type="ORF">PSET11_01160</name>
</gene>
<organism evidence="7 8">
    <name type="scientific">Arthrobacter ulcerisalmonis</name>
    <dbReference type="NCBI Taxonomy" id="2483813"/>
    <lineage>
        <taxon>Bacteria</taxon>
        <taxon>Bacillati</taxon>
        <taxon>Actinomycetota</taxon>
        <taxon>Actinomycetes</taxon>
        <taxon>Micrococcales</taxon>
        <taxon>Micrococcaceae</taxon>
        <taxon>Arthrobacter</taxon>
    </lineage>
</organism>
<feature type="transmembrane region" description="Helical" evidence="5">
    <location>
        <begin position="23"/>
        <end position="45"/>
    </location>
</feature>
<dbReference type="PANTHER" id="PTHR23530">
    <property type="entry name" value="TRANSPORT PROTEIN-RELATED"/>
    <property type="match status" value="1"/>
</dbReference>
<dbReference type="PROSITE" id="PS00216">
    <property type="entry name" value="SUGAR_TRANSPORT_1"/>
    <property type="match status" value="1"/>
</dbReference>
<protein>
    <submittedName>
        <fullName evidence="7">Major Facilitator Superfamily protein</fullName>
    </submittedName>
</protein>
<feature type="transmembrane region" description="Helical" evidence="5">
    <location>
        <begin position="184"/>
        <end position="202"/>
    </location>
</feature>
<dbReference type="GO" id="GO:0005886">
    <property type="term" value="C:plasma membrane"/>
    <property type="evidence" value="ECO:0007669"/>
    <property type="project" value="UniProtKB-SubCell"/>
</dbReference>
<dbReference type="EMBL" id="UXAU01000019">
    <property type="protein sequence ID" value="VDC23612.1"/>
    <property type="molecule type" value="Genomic_DNA"/>
</dbReference>
<feature type="transmembrane region" description="Helical" evidence="5">
    <location>
        <begin position="304"/>
        <end position="322"/>
    </location>
</feature>
<feature type="transmembrane region" description="Helical" evidence="5">
    <location>
        <begin position="362"/>
        <end position="382"/>
    </location>
</feature>
<dbReference type="InterPro" id="IPR020846">
    <property type="entry name" value="MFS_dom"/>
</dbReference>
<feature type="transmembrane region" description="Helical" evidence="5">
    <location>
        <begin position="85"/>
        <end position="105"/>
    </location>
</feature>
<keyword evidence="2 5" id="KW-0812">Transmembrane</keyword>
<feature type="transmembrane region" description="Helical" evidence="5">
    <location>
        <begin position="328"/>
        <end position="350"/>
    </location>
</feature>
<feature type="domain" description="Major facilitator superfamily (MFS) profile" evidence="6">
    <location>
        <begin position="1"/>
        <end position="417"/>
    </location>
</feature>